<accession>A0A6N8DWV9</accession>
<proteinExistence type="predicted"/>
<dbReference type="InterPro" id="IPR023485">
    <property type="entry name" value="Ptyr_pPase"/>
</dbReference>
<evidence type="ECO:0000256" key="1">
    <source>
        <dbReference type="ARBA" id="ARBA00022849"/>
    </source>
</evidence>
<evidence type="ECO:0000313" key="4">
    <source>
        <dbReference type="Proteomes" id="UP000439113"/>
    </source>
</evidence>
<evidence type="ECO:0000313" key="3">
    <source>
        <dbReference type="EMBL" id="MTV33354.1"/>
    </source>
</evidence>
<dbReference type="PANTHER" id="PTHR43428:SF1">
    <property type="entry name" value="ARSENATE REDUCTASE"/>
    <property type="match status" value="1"/>
</dbReference>
<dbReference type="GO" id="GO:0046685">
    <property type="term" value="P:response to arsenic-containing substance"/>
    <property type="evidence" value="ECO:0007669"/>
    <property type="project" value="UniProtKB-KW"/>
</dbReference>
<organism evidence="3 4">
    <name type="scientific">Rhodoblastus acidophilus</name>
    <name type="common">Rhodopseudomonas acidophila</name>
    <dbReference type="NCBI Taxonomy" id="1074"/>
    <lineage>
        <taxon>Bacteria</taxon>
        <taxon>Pseudomonadati</taxon>
        <taxon>Pseudomonadota</taxon>
        <taxon>Alphaproteobacteria</taxon>
        <taxon>Hyphomicrobiales</taxon>
        <taxon>Rhodoblastaceae</taxon>
        <taxon>Rhodoblastus</taxon>
    </lineage>
</organism>
<dbReference type="OrthoDB" id="9793058at2"/>
<dbReference type="InterPro" id="IPR036196">
    <property type="entry name" value="Ptyr_pPase_sf"/>
</dbReference>
<name>A0A6N8DWV9_RHOAC</name>
<dbReference type="Proteomes" id="UP000439113">
    <property type="component" value="Unassembled WGS sequence"/>
</dbReference>
<dbReference type="AlphaFoldDB" id="A0A6N8DWV9"/>
<feature type="domain" description="Phosphotyrosine protein phosphatase I" evidence="2">
    <location>
        <begin position="6"/>
        <end position="144"/>
    </location>
</feature>
<gene>
    <name evidence="3" type="ORF">GJ654_20465</name>
</gene>
<protein>
    <submittedName>
        <fullName evidence="3">Arsenate reductase ArsC</fullName>
    </submittedName>
</protein>
<dbReference type="EMBL" id="WNKS01000038">
    <property type="protein sequence ID" value="MTV33354.1"/>
    <property type="molecule type" value="Genomic_DNA"/>
</dbReference>
<dbReference type="Pfam" id="PF01451">
    <property type="entry name" value="LMWPc"/>
    <property type="match status" value="1"/>
</dbReference>
<reference evidence="3 4" key="1">
    <citation type="submission" date="2019-11" db="EMBL/GenBank/DDBJ databases">
        <title>Whole-genome sequence of a Rhodoblastus acidophilus DSM 142.</title>
        <authorList>
            <person name="Kyndt J.A."/>
            <person name="Meyer T.E."/>
        </authorList>
    </citation>
    <scope>NUCLEOTIDE SEQUENCE [LARGE SCALE GENOMIC DNA]</scope>
    <source>
        <strain evidence="3 4">DSM 142</strain>
    </source>
</reference>
<sequence>MTDRVYNVLFLCTGNTARSILAERILAKDGGGRFRAFSAGSHPKGVVNPFALKVLQSFGYPTEGARSKSWDEFSGAEATKMDFVFTVCDNAAGEACPFWPGQPMTAHWGIEDPAAVEGTDIEKERAFVTAFRYLRNRVSLFTALPIASLDRLSLSSKLAEIGRGEGATSPSEKSSV</sequence>
<dbReference type="PANTHER" id="PTHR43428">
    <property type="entry name" value="ARSENATE REDUCTASE"/>
    <property type="match status" value="1"/>
</dbReference>
<dbReference type="RefSeq" id="WP_155448031.1">
    <property type="nucleotide sequence ID" value="NZ_JAOQNR010000032.1"/>
</dbReference>
<dbReference type="Gene3D" id="3.40.50.2300">
    <property type="match status" value="1"/>
</dbReference>
<dbReference type="CDD" id="cd16345">
    <property type="entry name" value="LMWP_ArsC"/>
    <property type="match status" value="1"/>
</dbReference>
<keyword evidence="1" id="KW-0059">Arsenical resistance</keyword>
<dbReference type="SMART" id="SM00226">
    <property type="entry name" value="LMWPc"/>
    <property type="match status" value="1"/>
</dbReference>
<dbReference type="SUPFAM" id="SSF52788">
    <property type="entry name" value="Phosphotyrosine protein phosphatases I"/>
    <property type="match status" value="1"/>
</dbReference>
<evidence type="ECO:0000259" key="2">
    <source>
        <dbReference type="SMART" id="SM00226"/>
    </source>
</evidence>
<comment type="caution">
    <text evidence="3">The sequence shown here is derived from an EMBL/GenBank/DDBJ whole genome shotgun (WGS) entry which is preliminary data.</text>
</comment>